<name>A0A0A9C2I2_ARUDO</name>
<dbReference type="AlphaFoldDB" id="A0A0A9C2I2"/>
<accession>A0A0A9C2I2</accession>
<dbReference type="EMBL" id="GBRH01232143">
    <property type="protein sequence ID" value="JAD65752.1"/>
    <property type="molecule type" value="Transcribed_RNA"/>
</dbReference>
<protein>
    <submittedName>
        <fullName evidence="1">Uncharacterized protein</fullName>
    </submittedName>
</protein>
<organism evidence="1">
    <name type="scientific">Arundo donax</name>
    <name type="common">Giant reed</name>
    <name type="synonym">Donax arundinaceus</name>
    <dbReference type="NCBI Taxonomy" id="35708"/>
    <lineage>
        <taxon>Eukaryota</taxon>
        <taxon>Viridiplantae</taxon>
        <taxon>Streptophyta</taxon>
        <taxon>Embryophyta</taxon>
        <taxon>Tracheophyta</taxon>
        <taxon>Spermatophyta</taxon>
        <taxon>Magnoliopsida</taxon>
        <taxon>Liliopsida</taxon>
        <taxon>Poales</taxon>
        <taxon>Poaceae</taxon>
        <taxon>PACMAD clade</taxon>
        <taxon>Arundinoideae</taxon>
        <taxon>Arundineae</taxon>
        <taxon>Arundo</taxon>
    </lineage>
</organism>
<evidence type="ECO:0000313" key="1">
    <source>
        <dbReference type="EMBL" id="JAD65752.1"/>
    </source>
</evidence>
<reference evidence="1" key="2">
    <citation type="journal article" date="2015" name="Data Brief">
        <title>Shoot transcriptome of the giant reed, Arundo donax.</title>
        <authorList>
            <person name="Barrero R.A."/>
            <person name="Guerrero F.D."/>
            <person name="Moolhuijzen P."/>
            <person name="Goolsby J.A."/>
            <person name="Tidwell J."/>
            <person name="Bellgard S.E."/>
            <person name="Bellgard M.I."/>
        </authorList>
    </citation>
    <scope>NUCLEOTIDE SEQUENCE</scope>
    <source>
        <tissue evidence="1">Shoot tissue taken approximately 20 cm above the soil surface</tissue>
    </source>
</reference>
<reference evidence="1" key="1">
    <citation type="submission" date="2014-09" db="EMBL/GenBank/DDBJ databases">
        <authorList>
            <person name="Magalhaes I.L.F."/>
            <person name="Oliveira U."/>
            <person name="Santos F.R."/>
            <person name="Vidigal T.H.D.A."/>
            <person name="Brescovit A.D."/>
            <person name="Santos A.J."/>
        </authorList>
    </citation>
    <scope>NUCLEOTIDE SEQUENCE</scope>
    <source>
        <tissue evidence="1">Shoot tissue taken approximately 20 cm above the soil surface</tissue>
    </source>
</reference>
<sequence length="24" mass="3054">MVQYTFLTWIQEFILVPIHNIYHF</sequence>
<proteinExistence type="predicted"/>